<evidence type="ECO:0000313" key="2">
    <source>
        <dbReference type="Proteomes" id="UP001054837"/>
    </source>
</evidence>
<feature type="non-terminal residue" evidence="1">
    <location>
        <position position="64"/>
    </location>
</feature>
<dbReference type="Proteomes" id="UP001054837">
    <property type="component" value="Unassembled WGS sequence"/>
</dbReference>
<sequence>MEASGLVKVIPAAVRRVPRINVSVYLFCLHHVKRQHLEKAEVKKKTHLHVARRDVVTPVMNSPP</sequence>
<proteinExistence type="predicted"/>
<protein>
    <submittedName>
        <fullName evidence="1">Uncharacterized protein</fullName>
    </submittedName>
</protein>
<comment type="caution">
    <text evidence="1">The sequence shown here is derived from an EMBL/GenBank/DDBJ whole genome shotgun (WGS) entry which is preliminary data.</text>
</comment>
<keyword evidence="2" id="KW-1185">Reference proteome</keyword>
<gene>
    <name evidence="1" type="ORF">CDAR_291571</name>
</gene>
<organism evidence="1 2">
    <name type="scientific">Caerostris darwini</name>
    <dbReference type="NCBI Taxonomy" id="1538125"/>
    <lineage>
        <taxon>Eukaryota</taxon>
        <taxon>Metazoa</taxon>
        <taxon>Ecdysozoa</taxon>
        <taxon>Arthropoda</taxon>
        <taxon>Chelicerata</taxon>
        <taxon>Arachnida</taxon>
        <taxon>Araneae</taxon>
        <taxon>Araneomorphae</taxon>
        <taxon>Entelegynae</taxon>
        <taxon>Araneoidea</taxon>
        <taxon>Araneidae</taxon>
        <taxon>Caerostris</taxon>
    </lineage>
</organism>
<reference evidence="1 2" key="1">
    <citation type="submission" date="2021-06" db="EMBL/GenBank/DDBJ databases">
        <title>Caerostris darwini draft genome.</title>
        <authorList>
            <person name="Kono N."/>
            <person name="Arakawa K."/>
        </authorList>
    </citation>
    <scope>NUCLEOTIDE SEQUENCE [LARGE SCALE GENOMIC DNA]</scope>
</reference>
<accession>A0AAV4VDB3</accession>
<name>A0AAV4VDB3_9ARAC</name>
<dbReference type="AlphaFoldDB" id="A0AAV4VDB3"/>
<dbReference type="EMBL" id="BPLQ01012851">
    <property type="protein sequence ID" value="GIY68260.1"/>
    <property type="molecule type" value="Genomic_DNA"/>
</dbReference>
<evidence type="ECO:0000313" key="1">
    <source>
        <dbReference type="EMBL" id="GIY68260.1"/>
    </source>
</evidence>